<feature type="domain" description="Galactose-1-phosphate uridyl transferase N-terminal" evidence="6">
    <location>
        <begin position="137"/>
        <end position="250"/>
    </location>
</feature>
<sequence>MPTTAEASVKATNKQASNIPADTAVTRLDPITGQSTIFAPQRDARPDQYQSTDLTQSDTAIGCPFCRGAESQTPAPVWIGRKADHGTIDSEMAAKSMPRSASRAQQAALVRQTSLAHSLCIRDPKELSAAQADDWLVRVVPNKFPAIMQVGDGHFREPKTTHPRRSKLFSESPVAGGHEVIVESPNHEETITALDTSHLALVFAAIRDRMGHWQNVDGIAYISTFKNCGGDAGASLAHSHSQMIATDIMPTHIREILSRTAKYRAKTGCCLQCDLIRAEQKEKQRIVATTDSLVAFCPFASPMPMGVRIAPRDHADRFDLASDEMIESVARLVKRVARWIEKLMPGTAYNFVINTRPPAATGDAESFHWSMDIFPRLSRIAGFEFGSQCMINSVMPEIAAANYRQCSASEDPRGNR</sequence>
<dbReference type="InterPro" id="IPR011146">
    <property type="entry name" value="HIT-like"/>
</dbReference>
<feature type="active site" description="Tele-UMP-histidine intermediate" evidence="4">
    <location>
        <position position="240"/>
    </location>
</feature>
<evidence type="ECO:0000256" key="5">
    <source>
        <dbReference type="SAM" id="MobiDB-lite"/>
    </source>
</evidence>
<dbReference type="EMBL" id="CP036526">
    <property type="protein sequence ID" value="QDT08639.1"/>
    <property type="molecule type" value="Genomic_DNA"/>
</dbReference>
<name>A0A517NND6_9BACT</name>
<evidence type="ECO:0000313" key="9">
    <source>
        <dbReference type="Proteomes" id="UP000319817"/>
    </source>
</evidence>
<feature type="region of interest" description="Disordered" evidence="5">
    <location>
        <begin position="1"/>
        <end position="21"/>
    </location>
</feature>
<dbReference type="InterPro" id="IPR005849">
    <property type="entry name" value="GalP_Utransf_N"/>
</dbReference>
<dbReference type="PIRSF" id="PIRSF000808">
    <property type="entry name" value="GalT"/>
    <property type="match status" value="1"/>
</dbReference>
<evidence type="ECO:0000256" key="1">
    <source>
        <dbReference type="ARBA" id="ARBA00022679"/>
    </source>
</evidence>
<dbReference type="Gene3D" id="3.30.428.10">
    <property type="entry name" value="HIT-like"/>
    <property type="match status" value="2"/>
</dbReference>
<dbReference type="EC" id="2.7.7.12" evidence="8"/>
<evidence type="ECO:0000313" key="8">
    <source>
        <dbReference type="EMBL" id="QDT08639.1"/>
    </source>
</evidence>
<evidence type="ECO:0000259" key="6">
    <source>
        <dbReference type="Pfam" id="PF01087"/>
    </source>
</evidence>
<dbReference type="PANTHER" id="PTHR42763">
    <property type="entry name" value="ADP-GLUCOSE PHOSPHORYLASE"/>
    <property type="match status" value="1"/>
</dbReference>
<feature type="compositionally biased region" description="Polar residues" evidence="5">
    <location>
        <begin position="1"/>
        <end position="20"/>
    </location>
</feature>
<keyword evidence="1 8" id="KW-0808">Transferase</keyword>
<dbReference type="Proteomes" id="UP000319817">
    <property type="component" value="Chromosome"/>
</dbReference>
<dbReference type="SUPFAM" id="SSF54197">
    <property type="entry name" value="HIT-like"/>
    <property type="match status" value="2"/>
</dbReference>
<feature type="domain" description="HIT" evidence="7">
    <location>
        <begin position="282"/>
        <end position="357"/>
    </location>
</feature>
<evidence type="ECO:0000256" key="4">
    <source>
        <dbReference type="PIRSR" id="PIRSR000808-1"/>
    </source>
</evidence>
<organism evidence="8 9">
    <name type="scientific">Stieleria marina</name>
    <dbReference type="NCBI Taxonomy" id="1930275"/>
    <lineage>
        <taxon>Bacteria</taxon>
        <taxon>Pseudomonadati</taxon>
        <taxon>Planctomycetota</taxon>
        <taxon>Planctomycetia</taxon>
        <taxon>Pirellulales</taxon>
        <taxon>Pirellulaceae</taxon>
        <taxon>Stieleria</taxon>
    </lineage>
</organism>
<dbReference type="GO" id="GO:0006012">
    <property type="term" value="P:galactose metabolic process"/>
    <property type="evidence" value="ECO:0007669"/>
    <property type="project" value="InterPro"/>
</dbReference>
<dbReference type="RefSeq" id="WP_145416150.1">
    <property type="nucleotide sequence ID" value="NZ_CP036526.1"/>
</dbReference>
<dbReference type="InterPro" id="IPR053177">
    <property type="entry name" value="ADP-glucose_phosphorylase"/>
</dbReference>
<accession>A0A517NND6</accession>
<keyword evidence="2 8" id="KW-0548">Nucleotidyltransferase</keyword>
<dbReference type="AlphaFoldDB" id="A0A517NND6"/>
<protein>
    <submittedName>
        <fullName evidence="8">Galactose-1-phosphate uridylyltransferase</fullName>
        <ecNumber evidence="8">2.7.7.12</ecNumber>
    </submittedName>
</protein>
<proteinExistence type="predicted"/>
<keyword evidence="3" id="KW-0119">Carbohydrate metabolism</keyword>
<dbReference type="OrthoDB" id="9769064at2"/>
<evidence type="ECO:0000256" key="3">
    <source>
        <dbReference type="ARBA" id="ARBA00023277"/>
    </source>
</evidence>
<keyword evidence="9" id="KW-1185">Reference proteome</keyword>
<dbReference type="InterPro" id="IPR036265">
    <property type="entry name" value="HIT-like_sf"/>
</dbReference>
<reference evidence="8 9" key="1">
    <citation type="submission" date="2019-02" db="EMBL/GenBank/DDBJ databases">
        <title>Deep-cultivation of Planctomycetes and their phenomic and genomic characterization uncovers novel biology.</title>
        <authorList>
            <person name="Wiegand S."/>
            <person name="Jogler M."/>
            <person name="Boedeker C."/>
            <person name="Pinto D."/>
            <person name="Vollmers J."/>
            <person name="Rivas-Marin E."/>
            <person name="Kohn T."/>
            <person name="Peeters S.H."/>
            <person name="Heuer A."/>
            <person name="Rast P."/>
            <person name="Oberbeckmann S."/>
            <person name="Bunk B."/>
            <person name="Jeske O."/>
            <person name="Meyerdierks A."/>
            <person name="Storesund J.E."/>
            <person name="Kallscheuer N."/>
            <person name="Luecker S."/>
            <person name="Lage O.M."/>
            <person name="Pohl T."/>
            <person name="Merkel B.J."/>
            <person name="Hornburger P."/>
            <person name="Mueller R.-W."/>
            <person name="Bruemmer F."/>
            <person name="Labrenz M."/>
            <person name="Spormann A.M."/>
            <person name="Op den Camp H."/>
            <person name="Overmann J."/>
            <person name="Amann R."/>
            <person name="Jetten M.S.M."/>
            <person name="Mascher T."/>
            <person name="Medema M.H."/>
            <person name="Devos D.P."/>
            <person name="Kaster A.-K."/>
            <person name="Ovreas L."/>
            <person name="Rohde M."/>
            <person name="Galperin M.Y."/>
            <person name="Jogler C."/>
        </authorList>
    </citation>
    <scope>NUCLEOTIDE SEQUENCE [LARGE SCALE GENOMIC DNA]</scope>
    <source>
        <strain evidence="8 9">K23_9</strain>
    </source>
</reference>
<gene>
    <name evidence="8" type="primary">galT</name>
    <name evidence="8" type="ORF">K239x_05790</name>
</gene>
<dbReference type="Pfam" id="PF01230">
    <property type="entry name" value="HIT"/>
    <property type="match status" value="1"/>
</dbReference>
<evidence type="ECO:0000256" key="2">
    <source>
        <dbReference type="ARBA" id="ARBA00022695"/>
    </source>
</evidence>
<dbReference type="GO" id="GO:0008270">
    <property type="term" value="F:zinc ion binding"/>
    <property type="evidence" value="ECO:0007669"/>
    <property type="project" value="InterPro"/>
</dbReference>
<dbReference type="Pfam" id="PF01087">
    <property type="entry name" value="GalP_UDP_transf"/>
    <property type="match status" value="1"/>
</dbReference>
<dbReference type="GO" id="GO:0008108">
    <property type="term" value="F:UDP-glucose:hexose-1-phosphate uridylyltransferase activity"/>
    <property type="evidence" value="ECO:0007669"/>
    <property type="project" value="UniProtKB-EC"/>
</dbReference>
<evidence type="ECO:0000259" key="7">
    <source>
        <dbReference type="Pfam" id="PF01230"/>
    </source>
</evidence>
<dbReference type="PANTHER" id="PTHR42763:SF1">
    <property type="entry name" value="UDP-GLUCOSE--HEXOSE-1-PHOSPHATE URIDYLYLTRANSFERASE"/>
    <property type="match status" value="1"/>
</dbReference>
<dbReference type="InterPro" id="IPR001937">
    <property type="entry name" value="GalP_UDPtransf1"/>
</dbReference>